<organism evidence="1 2">
    <name type="scientific">Candidatus Scatousia excrementigallinarum</name>
    <dbReference type="NCBI Taxonomy" id="2840935"/>
    <lineage>
        <taxon>Bacteria</taxon>
        <taxon>Candidatus Scatousia</taxon>
    </lineage>
</organism>
<evidence type="ECO:0000313" key="1">
    <source>
        <dbReference type="EMBL" id="HIS35282.1"/>
    </source>
</evidence>
<gene>
    <name evidence="1" type="ORF">IAC10_01435</name>
</gene>
<evidence type="ECO:0000313" key="2">
    <source>
        <dbReference type="Proteomes" id="UP000823928"/>
    </source>
</evidence>
<proteinExistence type="predicted"/>
<dbReference type="AlphaFoldDB" id="A0A9D1JLS6"/>
<protein>
    <submittedName>
        <fullName evidence="1">Uncharacterized protein</fullName>
    </submittedName>
</protein>
<comment type="caution">
    <text evidence="1">The sequence shown here is derived from an EMBL/GenBank/DDBJ whole genome shotgun (WGS) entry which is preliminary data.</text>
</comment>
<reference evidence="1" key="2">
    <citation type="journal article" date="2021" name="PeerJ">
        <title>Extensive microbial diversity within the chicken gut microbiome revealed by metagenomics and culture.</title>
        <authorList>
            <person name="Gilroy R."/>
            <person name="Ravi A."/>
            <person name="Getino M."/>
            <person name="Pursley I."/>
            <person name="Horton D.L."/>
            <person name="Alikhan N.F."/>
            <person name="Baker D."/>
            <person name="Gharbi K."/>
            <person name="Hall N."/>
            <person name="Watson M."/>
            <person name="Adriaenssens E.M."/>
            <person name="Foster-Nyarko E."/>
            <person name="Jarju S."/>
            <person name="Secka A."/>
            <person name="Antonio M."/>
            <person name="Oren A."/>
            <person name="Chaudhuri R.R."/>
            <person name="La Ragione R."/>
            <person name="Hildebrand F."/>
            <person name="Pallen M.J."/>
        </authorList>
    </citation>
    <scope>NUCLEOTIDE SEQUENCE</scope>
    <source>
        <strain evidence="1">6276</strain>
    </source>
</reference>
<sequence length="152" mass="17585">MIPKITEYMRANGAKFLAKINTDYNGVPATTRFFVDRNGELLAHLHTVRYFIGKDQFVTHSLLNTKNGLSKYTANVTDIIKLNKFKGKKNVKFPYRINSHVIYDDKDCKKSFFFIKDGVTFDRTDKEDGLMIYKKLRNFKTGKISLSENPSD</sequence>
<accession>A0A9D1JLS6</accession>
<name>A0A9D1JLS6_9BACT</name>
<dbReference type="EMBL" id="DVIU01000030">
    <property type="protein sequence ID" value="HIS35282.1"/>
    <property type="molecule type" value="Genomic_DNA"/>
</dbReference>
<dbReference type="Proteomes" id="UP000823928">
    <property type="component" value="Unassembled WGS sequence"/>
</dbReference>
<reference evidence="1" key="1">
    <citation type="submission" date="2020-10" db="EMBL/GenBank/DDBJ databases">
        <authorList>
            <person name="Gilroy R."/>
        </authorList>
    </citation>
    <scope>NUCLEOTIDE SEQUENCE</scope>
    <source>
        <strain evidence="1">6276</strain>
    </source>
</reference>